<dbReference type="Gene3D" id="3.20.20.140">
    <property type="entry name" value="Metal-dependent hydrolases"/>
    <property type="match status" value="1"/>
</dbReference>
<feature type="binding site" evidence="3">
    <location>
        <position position="236"/>
    </location>
    <ligand>
        <name>a divalent metal cation</name>
        <dbReference type="ChEBI" id="CHEBI:60240"/>
        <label>1</label>
    </ligand>
</feature>
<dbReference type="GO" id="GO:0004536">
    <property type="term" value="F:DNA nuclease activity"/>
    <property type="evidence" value="ECO:0007669"/>
    <property type="project" value="InterPro"/>
</dbReference>
<organism evidence="4 5">
    <name type="scientific">Candidatus Portnoybacteria bacterium RIFCSPHIGHO2_12_FULL_38_9</name>
    <dbReference type="NCBI Taxonomy" id="1801997"/>
    <lineage>
        <taxon>Bacteria</taxon>
        <taxon>Candidatus Portnoyibacteriota</taxon>
    </lineage>
</organism>
<accession>A0A1G2FI44</accession>
<dbReference type="InterPro" id="IPR032466">
    <property type="entry name" value="Metal_Hydrolase"/>
</dbReference>
<sequence length="287" mass="32930">MLIDTHAHINFNAYKDDGDEAIKRALDQGVWLINVGSQYDTSRRAIDYARKYPKGVYAAIGLHPHHLEEMEIDEKEVGVKYKTRKEEFDFEKYWELAQEPKVVAIGEIGLDYKSANSEQRTANSREKQKEVFKQQLELAQQSNLPIIFHCREAYEDLIEILENFKSACVDCDFGCPGAGIGNLRGVIHCFCGDLKTAKRFLEMDIYLGFNGLITFSEKYDQLIKETPLEKILLETDCPYLSPVPRRGKRNEPSYVKFVAEKIAEIKKISFDEVAEQTTKNAKELFGI</sequence>
<dbReference type="NCBIfam" id="TIGR00010">
    <property type="entry name" value="YchF/TatD family DNA exonuclease"/>
    <property type="match status" value="1"/>
</dbReference>
<dbReference type="PANTHER" id="PTHR46124">
    <property type="entry name" value="D-AMINOACYL-TRNA DEACYLASE"/>
    <property type="match status" value="1"/>
</dbReference>
<evidence type="ECO:0000256" key="1">
    <source>
        <dbReference type="ARBA" id="ARBA00022723"/>
    </source>
</evidence>
<feature type="binding site" evidence="3">
    <location>
        <position position="188"/>
    </location>
    <ligand>
        <name>a divalent metal cation</name>
        <dbReference type="ChEBI" id="CHEBI:60240"/>
        <label>2</label>
    </ligand>
</feature>
<reference evidence="4 5" key="1">
    <citation type="journal article" date="2016" name="Nat. Commun.">
        <title>Thousands of microbial genomes shed light on interconnected biogeochemical processes in an aquifer system.</title>
        <authorList>
            <person name="Anantharaman K."/>
            <person name="Brown C.T."/>
            <person name="Hug L.A."/>
            <person name="Sharon I."/>
            <person name="Castelle C.J."/>
            <person name="Probst A.J."/>
            <person name="Thomas B.C."/>
            <person name="Singh A."/>
            <person name="Wilkins M.J."/>
            <person name="Karaoz U."/>
            <person name="Brodie E.L."/>
            <person name="Williams K.H."/>
            <person name="Hubbard S.S."/>
            <person name="Banfield J.F."/>
        </authorList>
    </citation>
    <scope>NUCLEOTIDE SEQUENCE [LARGE SCALE GENOMIC DNA]</scope>
</reference>
<keyword evidence="2" id="KW-0378">Hydrolase</keyword>
<dbReference type="EMBL" id="MHNB01000007">
    <property type="protein sequence ID" value="OGZ37507.1"/>
    <property type="molecule type" value="Genomic_DNA"/>
</dbReference>
<name>A0A1G2FI44_9BACT</name>
<gene>
    <name evidence="4" type="ORF">A3J64_00765</name>
</gene>
<dbReference type="PROSITE" id="PS01137">
    <property type="entry name" value="TATD_1"/>
    <property type="match status" value="1"/>
</dbReference>
<comment type="caution">
    <text evidence="4">The sequence shown here is derived from an EMBL/GenBank/DDBJ whole genome shotgun (WGS) entry which is preliminary data.</text>
</comment>
<evidence type="ECO:0000256" key="2">
    <source>
        <dbReference type="ARBA" id="ARBA00022801"/>
    </source>
</evidence>
<dbReference type="PIRSF" id="PIRSF005902">
    <property type="entry name" value="DNase_TatD"/>
    <property type="match status" value="1"/>
</dbReference>
<evidence type="ECO:0000313" key="5">
    <source>
        <dbReference type="Proteomes" id="UP000177061"/>
    </source>
</evidence>
<evidence type="ECO:0008006" key="6">
    <source>
        <dbReference type="Google" id="ProtNLM"/>
    </source>
</evidence>
<dbReference type="PROSITE" id="PS01091">
    <property type="entry name" value="TATD_3"/>
    <property type="match status" value="1"/>
</dbReference>
<dbReference type="FunFam" id="3.20.20.140:FF:000005">
    <property type="entry name" value="TatD family hydrolase"/>
    <property type="match status" value="1"/>
</dbReference>
<dbReference type="GO" id="GO:0005829">
    <property type="term" value="C:cytosol"/>
    <property type="evidence" value="ECO:0007669"/>
    <property type="project" value="TreeGrafter"/>
</dbReference>
<dbReference type="STRING" id="1801997.A3J64_00765"/>
<dbReference type="SUPFAM" id="SSF51556">
    <property type="entry name" value="Metallo-dependent hydrolases"/>
    <property type="match status" value="1"/>
</dbReference>
<keyword evidence="1 3" id="KW-0479">Metal-binding</keyword>
<dbReference type="GO" id="GO:0046872">
    <property type="term" value="F:metal ion binding"/>
    <property type="evidence" value="ECO:0007669"/>
    <property type="project" value="UniProtKB-KW"/>
</dbReference>
<dbReference type="InterPro" id="IPR001130">
    <property type="entry name" value="TatD-like"/>
</dbReference>
<dbReference type="CDD" id="cd01310">
    <property type="entry name" value="TatD_DNAse"/>
    <property type="match status" value="1"/>
</dbReference>
<dbReference type="GO" id="GO:0016788">
    <property type="term" value="F:hydrolase activity, acting on ester bonds"/>
    <property type="evidence" value="ECO:0007669"/>
    <property type="project" value="InterPro"/>
</dbReference>
<feature type="binding site" evidence="3">
    <location>
        <position position="107"/>
    </location>
    <ligand>
        <name>a divalent metal cation</name>
        <dbReference type="ChEBI" id="CHEBI:60240"/>
        <label>1</label>
    </ligand>
</feature>
<evidence type="ECO:0000256" key="3">
    <source>
        <dbReference type="PIRSR" id="PIRSR005902-1"/>
    </source>
</evidence>
<dbReference type="PANTHER" id="PTHR46124:SF2">
    <property type="entry name" value="D-AMINOACYL-TRNA DEACYLASE"/>
    <property type="match status" value="1"/>
</dbReference>
<protein>
    <recommendedName>
        <fullName evidence="6">Hydrolase TatD</fullName>
    </recommendedName>
</protein>
<proteinExistence type="predicted"/>
<dbReference type="InterPro" id="IPR018228">
    <property type="entry name" value="DNase_TatD-rel_CS"/>
</dbReference>
<dbReference type="AlphaFoldDB" id="A0A1G2FI44"/>
<dbReference type="Proteomes" id="UP000177061">
    <property type="component" value="Unassembled WGS sequence"/>
</dbReference>
<dbReference type="InterPro" id="IPR015991">
    <property type="entry name" value="TatD/YcfH-like"/>
</dbReference>
<feature type="binding site" evidence="3">
    <location>
        <position position="149"/>
    </location>
    <ligand>
        <name>a divalent metal cation</name>
        <dbReference type="ChEBI" id="CHEBI:60240"/>
        <label>2</label>
    </ligand>
</feature>
<feature type="binding site" evidence="3">
    <location>
        <position position="6"/>
    </location>
    <ligand>
        <name>a divalent metal cation</name>
        <dbReference type="ChEBI" id="CHEBI:60240"/>
        <label>1</label>
    </ligand>
</feature>
<dbReference type="Pfam" id="PF01026">
    <property type="entry name" value="TatD_DNase"/>
    <property type="match status" value="1"/>
</dbReference>
<feature type="binding site" evidence="3">
    <location>
        <position position="8"/>
    </location>
    <ligand>
        <name>a divalent metal cation</name>
        <dbReference type="ChEBI" id="CHEBI:60240"/>
        <label>1</label>
    </ligand>
</feature>
<evidence type="ECO:0000313" key="4">
    <source>
        <dbReference type="EMBL" id="OGZ37507.1"/>
    </source>
</evidence>